<reference evidence="7" key="1">
    <citation type="submission" date="2025-08" db="UniProtKB">
        <authorList>
            <consortium name="RefSeq"/>
        </authorList>
    </citation>
    <scope>IDENTIFICATION</scope>
</reference>
<dbReference type="Proteomes" id="UP000079169">
    <property type="component" value="Unplaced"/>
</dbReference>
<evidence type="ECO:0000313" key="7">
    <source>
        <dbReference type="RefSeq" id="XP_026687545.1"/>
    </source>
</evidence>
<keyword evidence="2" id="KW-0862">Zinc</keyword>
<dbReference type="STRING" id="121845.A0A3Q0JL27"/>
<proteinExistence type="predicted"/>
<dbReference type="GeneID" id="103520741"/>
<sequence>DKLLTTLEKNESDTPTSQDDECVICCNAKASMQTYPCGHRVVCRKCFVKTIQSAVSQRLLPLRCVICRSKILRLKQNSSGSGLSDRMRTSKSWSAFSTSFASNVPSSASQYSMSSATSTKPNVPTSQSLYSVTSGTSLFSGVSSVSSATTSSFGTSCSGFSSRSTIVRSKSLQYPRQPTGSLRRSQMASMKNRLQEFREPIKEMEEKYEKTTKLTPIQEFQREFRAGRDLSNSTRIRCAQKIITQLETTPLSKQHEVTNRISRINAPLTDKQTCPSRRPEHRSQTLSCRREKENIQNCSNSRKYSISMSRKSSVDSKELDKIELASNVSGKSKPIEKVNEKTKEKDSKSDSKKNKKELSKAEIKQLKKQAKAEKKRLKEEAKRLAKENKQQCRK</sequence>
<dbReference type="InterPro" id="IPR013083">
    <property type="entry name" value="Znf_RING/FYVE/PHD"/>
</dbReference>
<name>A0A3Q0JL27_DIACI</name>
<dbReference type="SUPFAM" id="SSF57850">
    <property type="entry name" value="RING/U-box"/>
    <property type="match status" value="1"/>
</dbReference>
<dbReference type="Gene3D" id="3.30.40.10">
    <property type="entry name" value="Zinc/RING finger domain, C3HC4 (zinc finger)"/>
    <property type="match status" value="1"/>
</dbReference>
<feature type="region of interest" description="Disordered" evidence="4">
    <location>
        <begin position="266"/>
        <end position="294"/>
    </location>
</feature>
<dbReference type="KEGG" id="dci:103520741"/>
<gene>
    <name evidence="7" type="primary">LOC103520741</name>
</gene>
<evidence type="ECO:0000256" key="4">
    <source>
        <dbReference type="SAM" id="MobiDB-lite"/>
    </source>
</evidence>
<feature type="compositionally biased region" description="Basic and acidic residues" evidence="4">
    <location>
        <begin position="277"/>
        <end position="294"/>
    </location>
</feature>
<feature type="compositionally biased region" description="Basic and acidic residues" evidence="4">
    <location>
        <begin position="333"/>
        <end position="394"/>
    </location>
</feature>
<dbReference type="PROSITE" id="PS50089">
    <property type="entry name" value="ZF_RING_2"/>
    <property type="match status" value="1"/>
</dbReference>
<keyword evidence="1 3" id="KW-0863">Zinc-finger</keyword>
<dbReference type="GO" id="GO:0008270">
    <property type="term" value="F:zinc ion binding"/>
    <property type="evidence" value="ECO:0007669"/>
    <property type="project" value="UniProtKB-KW"/>
</dbReference>
<dbReference type="RefSeq" id="XP_026687545.1">
    <property type="nucleotide sequence ID" value="XM_026831744.1"/>
</dbReference>
<dbReference type="AlphaFoldDB" id="A0A3Q0JL27"/>
<accession>A0A3Q0JL27</accession>
<organism evidence="6 7">
    <name type="scientific">Diaphorina citri</name>
    <name type="common">Asian citrus psyllid</name>
    <dbReference type="NCBI Taxonomy" id="121845"/>
    <lineage>
        <taxon>Eukaryota</taxon>
        <taxon>Metazoa</taxon>
        <taxon>Ecdysozoa</taxon>
        <taxon>Arthropoda</taxon>
        <taxon>Hexapoda</taxon>
        <taxon>Insecta</taxon>
        <taxon>Pterygota</taxon>
        <taxon>Neoptera</taxon>
        <taxon>Paraneoptera</taxon>
        <taxon>Hemiptera</taxon>
        <taxon>Sternorrhyncha</taxon>
        <taxon>Psylloidea</taxon>
        <taxon>Psyllidae</taxon>
        <taxon>Diaphorininae</taxon>
        <taxon>Diaphorina</taxon>
    </lineage>
</organism>
<protein>
    <submittedName>
        <fullName evidence="7">Uncharacterized protein LOC103520741</fullName>
    </submittedName>
</protein>
<dbReference type="InterPro" id="IPR001841">
    <property type="entry name" value="Znf_RING"/>
</dbReference>
<evidence type="ECO:0000256" key="1">
    <source>
        <dbReference type="ARBA" id="ARBA00022771"/>
    </source>
</evidence>
<feature type="domain" description="RING-type" evidence="5">
    <location>
        <begin position="22"/>
        <end position="68"/>
    </location>
</feature>
<keyword evidence="6" id="KW-1185">Reference proteome</keyword>
<evidence type="ECO:0000256" key="3">
    <source>
        <dbReference type="PROSITE-ProRule" id="PRU00175"/>
    </source>
</evidence>
<keyword evidence="1 3" id="KW-0479">Metal-binding</keyword>
<dbReference type="Pfam" id="PF13920">
    <property type="entry name" value="zf-C3HC4_3"/>
    <property type="match status" value="1"/>
</dbReference>
<evidence type="ECO:0000256" key="2">
    <source>
        <dbReference type="ARBA" id="ARBA00022833"/>
    </source>
</evidence>
<feature type="region of interest" description="Disordered" evidence="4">
    <location>
        <begin position="325"/>
        <end position="394"/>
    </location>
</feature>
<dbReference type="PaxDb" id="121845-A0A3Q0JL27"/>
<evidence type="ECO:0000259" key="5">
    <source>
        <dbReference type="PROSITE" id="PS50089"/>
    </source>
</evidence>
<feature type="non-terminal residue" evidence="7">
    <location>
        <position position="1"/>
    </location>
</feature>
<evidence type="ECO:0000313" key="6">
    <source>
        <dbReference type="Proteomes" id="UP000079169"/>
    </source>
</evidence>